<feature type="compositionally biased region" description="Basic and acidic residues" evidence="9">
    <location>
        <begin position="369"/>
        <end position="381"/>
    </location>
</feature>
<comment type="pathway">
    <text evidence="2">Secondary metabolite biosynthesis.</text>
</comment>
<dbReference type="Pfam" id="PF00067">
    <property type="entry name" value="p450"/>
    <property type="match status" value="1"/>
</dbReference>
<dbReference type="InterPro" id="IPR036396">
    <property type="entry name" value="Cyt_P450_sf"/>
</dbReference>
<dbReference type="Gene3D" id="1.10.630.10">
    <property type="entry name" value="Cytochrome P450"/>
    <property type="match status" value="1"/>
</dbReference>
<keyword evidence="10" id="KW-0812">Transmembrane</keyword>
<evidence type="ECO:0000256" key="6">
    <source>
        <dbReference type="ARBA" id="ARBA00023002"/>
    </source>
</evidence>
<organism evidence="11 12">
    <name type="scientific">Mycena metata</name>
    <dbReference type="NCBI Taxonomy" id="1033252"/>
    <lineage>
        <taxon>Eukaryota</taxon>
        <taxon>Fungi</taxon>
        <taxon>Dikarya</taxon>
        <taxon>Basidiomycota</taxon>
        <taxon>Agaricomycotina</taxon>
        <taxon>Agaricomycetes</taxon>
        <taxon>Agaricomycetidae</taxon>
        <taxon>Agaricales</taxon>
        <taxon>Marasmiineae</taxon>
        <taxon>Mycenaceae</taxon>
        <taxon>Mycena</taxon>
    </lineage>
</organism>
<evidence type="ECO:0000256" key="3">
    <source>
        <dbReference type="ARBA" id="ARBA00010617"/>
    </source>
</evidence>
<dbReference type="PANTHER" id="PTHR46300">
    <property type="entry name" value="P450, PUTATIVE (EUROFUNG)-RELATED-RELATED"/>
    <property type="match status" value="1"/>
</dbReference>
<evidence type="ECO:0000256" key="2">
    <source>
        <dbReference type="ARBA" id="ARBA00005179"/>
    </source>
</evidence>
<dbReference type="GO" id="GO:0016705">
    <property type="term" value="F:oxidoreductase activity, acting on paired donors, with incorporation or reduction of molecular oxygen"/>
    <property type="evidence" value="ECO:0007669"/>
    <property type="project" value="InterPro"/>
</dbReference>
<evidence type="ECO:0000256" key="9">
    <source>
        <dbReference type="SAM" id="MobiDB-lite"/>
    </source>
</evidence>
<evidence type="ECO:0000256" key="10">
    <source>
        <dbReference type="SAM" id="Phobius"/>
    </source>
</evidence>
<dbReference type="EMBL" id="JARKIB010000044">
    <property type="protein sequence ID" value="KAJ7757489.1"/>
    <property type="molecule type" value="Genomic_DNA"/>
</dbReference>
<dbReference type="GO" id="GO:0005506">
    <property type="term" value="F:iron ion binding"/>
    <property type="evidence" value="ECO:0007669"/>
    <property type="project" value="InterPro"/>
</dbReference>
<reference evidence="11" key="1">
    <citation type="submission" date="2023-03" db="EMBL/GenBank/DDBJ databases">
        <title>Massive genome expansion in bonnet fungi (Mycena s.s.) driven by repeated elements and novel gene families across ecological guilds.</title>
        <authorList>
            <consortium name="Lawrence Berkeley National Laboratory"/>
            <person name="Harder C.B."/>
            <person name="Miyauchi S."/>
            <person name="Viragh M."/>
            <person name="Kuo A."/>
            <person name="Thoen E."/>
            <person name="Andreopoulos B."/>
            <person name="Lu D."/>
            <person name="Skrede I."/>
            <person name="Drula E."/>
            <person name="Henrissat B."/>
            <person name="Morin E."/>
            <person name="Kohler A."/>
            <person name="Barry K."/>
            <person name="LaButti K."/>
            <person name="Morin E."/>
            <person name="Salamov A."/>
            <person name="Lipzen A."/>
            <person name="Mereny Z."/>
            <person name="Hegedus B."/>
            <person name="Baldrian P."/>
            <person name="Stursova M."/>
            <person name="Weitz H."/>
            <person name="Taylor A."/>
            <person name="Grigoriev I.V."/>
            <person name="Nagy L.G."/>
            <person name="Martin F."/>
            <person name="Kauserud H."/>
        </authorList>
    </citation>
    <scope>NUCLEOTIDE SEQUENCE</scope>
    <source>
        <strain evidence="11">CBHHK182m</strain>
    </source>
</reference>
<evidence type="ECO:0000313" key="11">
    <source>
        <dbReference type="EMBL" id="KAJ7757489.1"/>
    </source>
</evidence>
<gene>
    <name evidence="11" type="ORF">B0H16DRAFT_1721227</name>
</gene>
<proteinExistence type="inferred from homology"/>
<dbReference type="SUPFAM" id="SSF48264">
    <property type="entry name" value="Cytochrome P450"/>
    <property type="match status" value="1"/>
</dbReference>
<dbReference type="InterPro" id="IPR050364">
    <property type="entry name" value="Cytochrome_P450_fung"/>
</dbReference>
<name>A0AAD7J5N0_9AGAR</name>
<evidence type="ECO:0000256" key="7">
    <source>
        <dbReference type="ARBA" id="ARBA00023004"/>
    </source>
</evidence>
<dbReference type="Proteomes" id="UP001215598">
    <property type="component" value="Unassembled WGS sequence"/>
</dbReference>
<keyword evidence="5" id="KW-0479">Metal-binding</keyword>
<keyword evidence="10" id="KW-0472">Membrane</keyword>
<dbReference type="AlphaFoldDB" id="A0AAD7J5N0"/>
<evidence type="ECO:0000256" key="4">
    <source>
        <dbReference type="ARBA" id="ARBA00022617"/>
    </source>
</evidence>
<keyword evidence="8" id="KW-0503">Monooxygenase</keyword>
<dbReference type="InterPro" id="IPR001128">
    <property type="entry name" value="Cyt_P450"/>
</dbReference>
<dbReference type="PRINTS" id="PR00463">
    <property type="entry name" value="EP450I"/>
</dbReference>
<feature type="region of interest" description="Disordered" evidence="9">
    <location>
        <begin position="369"/>
        <end position="391"/>
    </location>
</feature>
<accession>A0AAD7J5N0</accession>
<keyword evidence="4" id="KW-0349">Heme</keyword>
<comment type="cofactor">
    <cofactor evidence="1">
        <name>heme</name>
        <dbReference type="ChEBI" id="CHEBI:30413"/>
    </cofactor>
</comment>
<evidence type="ECO:0000256" key="1">
    <source>
        <dbReference type="ARBA" id="ARBA00001971"/>
    </source>
</evidence>
<dbReference type="GO" id="GO:0020037">
    <property type="term" value="F:heme binding"/>
    <property type="evidence" value="ECO:0007669"/>
    <property type="project" value="InterPro"/>
</dbReference>
<dbReference type="GO" id="GO:0004497">
    <property type="term" value="F:monooxygenase activity"/>
    <property type="evidence" value="ECO:0007669"/>
    <property type="project" value="UniProtKB-KW"/>
</dbReference>
<comment type="similarity">
    <text evidence="3">Belongs to the cytochrome P450 family.</text>
</comment>
<evidence type="ECO:0000256" key="8">
    <source>
        <dbReference type="ARBA" id="ARBA00023033"/>
    </source>
</evidence>
<evidence type="ECO:0000256" key="5">
    <source>
        <dbReference type="ARBA" id="ARBA00022723"/>
    </source>
</evidence>
<evidence type="ECO:0000313" key="12">
    <source>
        <dbReference type="Proteomes" id="UP001215598"/>
    </source>
</evidence>
<sequence>MLQDTSLALLGALGAAGFLLVLYHFGKPRKTASLPPGRKVFQYWAMPQTTRKPKTTTLNDVAYATEMLDKKSRIYSDRPTLIMGGELWSEYRRLMAQVIGTRAKVETSYRQILEERTHDFLRNILLRPDAWPEHAQSFSATLVLAIAFGYKAKDEDDPLLKLADETMAQFTELLTPSAFAVDVFPLLRFVPEWFPGASWKKKVKPYRQTLQDLLDTPFAWVREQMKAGTSIPCAVSEMLESSSSDKQSIKWAAAVVYGGGSETVRFAYQAQRKAQEELQHVLGQGVAPRLDDRSSLPYLEAFLLEILRTYTTGPVGASSPHVVTEDDVHNGFFMPKGSIILPNNWLFFRDSNTYPNPETFSPERFIETPTHAKEKEPEQRLDAGSPQLLHL</sequence>
<keyword evidence="6" id="KW-0560">Oxidoreductase</keyword>
<feature type="transmembrane region" description="Helical" evidence="10">
    <location>
        <begin position="6"/>
        <end position="25"/>
    </location>
</feature>
<keyword evidence="12" id="KW-1185">Reference proteome</keyword>
<keyword evidence="10" id="KW-1133">Transmembrane helix</keyword>
<dbReference type="PANTHER" id="PTHR46300:SF7">
    <property type="entry name" value="P450, PUTATIVE (EUROFUNG)-RELATED"/>
    <property type="match status" value="1"/>
</dbReference>
<keyword evidence="7" id="KW-0408">Iron</keyword>
<dbReference type="InterPro" id="IPR002401">
    <property type="entry name" value="Cyt_P450_E_grp-I"/>
</dbReference>
<protein>
    <submittedName>
        <fullName evidence="11">Cytochrome P450</fullName>
    </submittedName>
</protein>
<comment type="caution">
    <text evidence="11">The sequence shown here is derived from an EMBL/GenBank/DDBJ whole genome shotgun (WGS) entry which is preliminary data.</text>
</comment>